<protein>
    <submittedName>
        <fullName evidence="1">DUF928 domain-containing protein</fullName>
    </submittedName>
</protein>
<sequence length="274" mass="30545">MSWLHQLTQRTALFWAIILLVSTPTPAQAQWWWPPSWFRQRSNWGPASGNYTGAAQRGGSCGKVPVPLTALAPFYQAEDGQQYVLGATASDYPILWFYLPYEIGTAATNLTPKNSTQPIAELRLEEQDPKTQRSFQRTVLELPATKPGVIGIPLPRREPALIVGKTYHWLLVVRCDPSDASTNQFAELSLHRVQPPVPLSSIATAPPRQQLSFYVQNGLWSETMTLCDRIQRASGDPDLLTEWSKIIESVPLNGIMAQQVVAECRAGKQKILPQ</sequence>
<dbReference type="InterPro" id="IPR010328">
    <property type="entry name" value="DUF928"/>
</dbReference>
<dbReference type="Pfam" id="PF06051">
    <property type="entry name" value="DUF928"/>
    <property type="match status" value="1"/>
</dbReference>
<dbReference type="AlphaFoldDB" id="A0A7C3PHV3"/>
<gene>
    <name evidence="1" type="ORF">ENR64_21430</name>
</gene>
<name>A0A7C3PHV3_9CYAN</name>
<organism evidence="1">
    <name type="scientific">Oscillatoriales cyanobacterium SpSt-418</name>
    <dbReference type="NCBI Taxonomy" id="2282169"/>
    <lineage>
        <taxon>Bacteria</taxon>
        <taxon>Bacillati</taxon>
        <taxon>Cyanobacteriota</taxon>
        <taxon>Cyanophyceae</taxon>
        <taxon>Oscillatoriophycideae</taxon>
        <taxon>Oscillatoriales</taxon>
    </lineage>
</organism>
<proteinExistence type="predicted"/>
<reference evidence="1" key="1">
    <citation type="journal article" date="2020" name="mSystems">
        <title>Genome- and Community-Level Interaction Insights into Carbon Utilization and Element Cycling Functions of Hydrothermarchaeota in Hydrothermal Sediment.</title>
        <authorList>
            <person name="Zhou Z."/>
            <person name="Liu Y."/>
            <person name="Xu W."/>
            <person name="Pan J."/>
            <person name="Luo Z.H."/>
            <person name="Li M."/>
        </authorList>
    </citation>
    <scope>NUCLEOTIDE SEQUENCE [LARGE SCALE GENOMIC DNA]</scope>
    <source>
        <strain evidence="1">SpSt-418</strain>
    </source>
</reference>
<evidence type="ECO:0000313" key="1">
    <source>
        <dbReference type="EMBL" id="HFN00256.1"/>
    </source>
</evidence>
<accession>A0A7C3PHV3</accession>
<comment type="caution">
    <text evidence="1">The sequence shown here is derived from an EMBL/GenBank/DDBJ whole genome shotgun (WGS) entry which is preliminary data.</text>
</comment>
<dbReference type="EMBL" id="DSRU01000310">
    <property type="protein sequence ID" value="HFN00256.1"/>
    <property type="molecule type" value="Genomic_DNA"/>
</dbReference>